<dbReference type="Ensembl" id="ENSOSIT00000002947.1">
    <property type="protein sequence ID" value="ENSOSIP00000002743.1"/>
    <property type="gene ID" value="ENSOSIG00000001687.1"/>
</dbReference>
<dbReference type="SMART" id="SM00220">
    <property type="entry name" value="S_TKc"/>
    <property type="match status" value="1"/>
</dbReference>
<dbReference type="AlphaFoldDB" id="A0A8C7WSL3"/>
<dbReference type="Gene3D" id="3.30.200.20">
    <property type="entry name" value="Phosphorylase Kinase, domain 1"/>
    <property type="match status" value="1"/>
</dbReference>
<organism evidence="7 8">
    <name type="scientific">Oryzias sinensis</name>
    <name type="common">Chinese medaka</name>
    <dbReference type="NCBI Taxonomy" id="183150"/>
    <lineage>
        <taxon>Eukaryota</taxon>
        <taxon>Metazoa</taxon>
        <taxon>Chordata</taxon>
        <taxon>Craniata</taxon>
        <taxon>Vertebrata</taxon>
        <taxon>Euteleostomi</taxon>
        <taxon>Actinopterygii</taxon>
        <taxon>Neopterygii</taxon>
        <taxon>Teleostei</taxon>
        <taxon>Neoteleostei</taxon>
        <taxon>Acanthomorphata</taxon>
        <taxon>Ovalentaria</taxon>
        <taxon>Atherinomorphae</taxon>
        <taxon>Beloniformes</taxon>
        <taxon>Adrianichthyidae</taxon>
        <taxon>Oryziinae</taxon>
        <taxon>Oryzias</taxon>
    </lineage>
</organism>
<evidence type="ECO:0000256" key="3">
    <source>
        <dbReference type="ARBA" id="ARBA00022741"/>
    </source>
</evidence>
<dbReference type="GeneTree" id="ENSGT00940000166969"/>
<dbReference type="InterPro" id="IPR000719">
    <property type="entry name" value="Prot_kinase_dom"/>
</dbReference>
<keyword evidence="2" id="KW-0808">Transferase</keyword>
<reference evidence="7" key="1">
    <citation type="submission" date="2025-08" db="UniProtKB">
        <authorList>
            <consortium name="Ensembl"/>
        </authorList>
    </citation>
    <scope>IDENTIFICATION</scope>
</reference>
<keyword evidence="1" id="KW-0723">Serine/threonine-protein kinase</keyword>
<evidence type="ECO:0000313" key="8">
    <source>
        <dbReference type="Proteomes" id="UP000694383"/>
    </source>
</evidence>
<keyword evidence="5" id="KW-0067">ATP-binding</keyword>
<evidence type="ECO:0000313" key="7">
    <source>
        <dbReference type="Ensembl" id="ENSOSIP00000002743.1"/>
    </source>
</evidence>
<evidence type="ECO:0000256" key="1">
    <source>
        <dbReference type="ARBA" id="ARBA00022527"/>
    </source>
</evidence>
<evidence type="ECO:0000256" key="5">
    <source>
        <dbReference type="ARBA" id="ARBA00022840"/>
    </source>
</evidence>
<dbReference type="Proteomes" id="UP000694383">
    <property type="component" value="Unplaced"/>
</dbReference>
<accession>A0A8C7WSL3</accession>
<dbReference type="InterPro" id="IPR011009">
    <property type="entry name" value="Kinase-like_dom_sf"/>
</dbReference>
<protein>
    <recommendedName>
        <fullName evidence="6">Protein kinase domain-containing protein</fullName>
    </recommendedName>
</protein>
<evidence type="ECO:0000256" key="2">
    <source>
        <dbReference type="ARBA" id="ARBA00022679"/>
    </source>
</evidence>
<dbReference type="PROSITE" id="PS50011">
    <property type="entry name" value="PROTEIN_KINASE_DOM"/>
    <property type="match status" value="1"/>
</dbReference>
<feature type="domain" description="Protein kinase" evidence="6">
    <location>
        <begin position="1"/>
        <end position="239"/>
    </location>
</feature>
<keyword evidence="8" id="KW-1185">Reference proteome</keyword>
<dbReference type="GO" id="GO:0035556">
    <property type="term" value="P:intracellular signal transduction"/>
    <property type="evidence" value="ECO:0007669"/>
    <property type="project" value="TreeGrafter"/>
</dbReference>
<reference evidence="7" key="2">
    <citation type="submission" date="2025-09" db="UniProtKB">
        <authorList>
            <consortium name="Ensembl"/>
        </authorList>
    </citation>
    <scope>IDENTIFICATION</scope>
</reference>
<dbReference type="SUPFAM" id="SSF56112">
    <property type="entry name" value="Protein kinase-like (PK-like)"/>
    <property type="match status" value="1"/>
</dbReference>
<dbReference type="GO" id="GO:0005524">
    <property type="term" value="F:ATP binding"/>
    <property type="evidence" value="ECO:0007669"/>
    <property type="project" value="UniProtKB-KW"/>
</dbReference>
<evidence type="ECO:0000259" key="6">
    <source>
        <dbReference type="PROSITE" id="PS50011"/>
    </source>
</evidence>
<dbReference type="PANTHER" id="PTHR24342:SF21">
    <property type="entry name" value="TRIO RHO GUANINE NUCLEOTIDE EXCHANGE FACTOR"/>
    <property type="match status" value="1"/>
</dbReference>
<dbReference type="GO" id="GO:0004674">
    <property type="term" value="F:protein serine/threonine kinase activity"/>
    <property type="evidence" value="ECO:0007669"/>
    <property type="project" value="UniProtKB-KW"/>
</dbReference>
<dbReference type="GO" id="GO:0043065">
    <property type="term" value="P:positive regulation of apoptotic process"/>
    <property type="evidence" value="ECO:0007669"/>
    <property type="project" value="TreeGrafter"/>
</dbReference>
<name>A0A8C7WSL3_9TELE</name>
<evidence type="ECO:0000256" key="4">
    <source>
        <dbReference type="ARBA" id="ARBA00022777"/>
    </source>
</evidence>
<keyword evidence="4" id="KW-0418">Kinase</keyword>
<keyword evidence="3" id="KW-0547">Nucleotide-binding</keyword>
<dbReference type="GO" id="GO:0005634">
    <property type="term" value="C:nucleus"/>
    <property type="evidence" value="ECO:0007669"/>
    <property type="project" value="TreeGrafter"/>
</dbReference>
<dbReference type="Gene3D" id="1.10.510.10">
    <property type="entry name" value="Transferase(Phosphotransferase) domain 1"/>
    <property type="match status" value="1"/>
</dbReference>
<dbReference type="PANTHER" id="PTHR24342">
    <property type="entry name" value="SERINE/THREONINE-PROTEIN KINASE 17"/>
    <property type="match status" value="1"/>
</dbReference>
<proteinExistence type="predicted"/>
<dbReference type="Pfam" id="PF00069">
    <property type="entry name" value="Pkinase"/>
    <property type="match status" value="1"/>
</dbReference>
<sequence>MLALLFKRPNEAFIVKLKLSLVIRGRFSVVKRCDHRSTNRSVAVKHINKKLMRRDQTGMLFTVMTCKSSCLVFRADQGRLLDYIVSWGNLTEEKVASYMRNVLQALHYLHNSRIAHLDVKVSYVIISHAAAKLNSAHYIHPLLGSPEFASPELVLGEPVSLTSDLWSLGVMTYVLLSGASPFLDESAEETCLNICRLDFSFPREYFHGVSQAALDFIRLLLRTEPGRRPPFLIIIMDWIYLRFPSHPKHLQCVHYSFILGDGNLLL</sequence>